<name>A0A386HEI1_9GAMM</name>
<evidence type="ECO:0000256" key="1">
    <source>
        <dbReference type="SAM" id="Phobius"/>
    </source>
</evidence>
<keyword evidence="1" id="KW-0812">Transmembrane</keyword>
<sequence>MYELTLKRRVSMFFGVLFLVIPLSAGGIYLTLDAINEYLSFPDVIVFSSFIIYGITCFLILLPLTFLSVPPIFLGRQASNSVQKTVSKFIIVCFLTSIVFQIGFRFYFINEFEKRGYIACRGIPSGWMPGMATKYVTSEALCLKKPN</sequence>
<dbReference type="AlphaFoldDB" id="A0A386HEI1"/>
<dbReference type="Proteomes" id="UP000265864">
    <property type="component" value="Chromosome"/>
</dbReference>
<accession>A0A386HEI1</accession>
<keyword evidence="1" id="KW-0472">Membrane</keyword>
<evidence type="ECO:0000313" key="3">
    <source>
        <dbReference type="Proteomes" id="UP000265864"/>
    </source>
</evidence>
<reference evidence="2 3" key="1">
    <citation type="submission" date="2018-09" db="EMBL/GenBank/DDBJ databases">
        <title>Yersinia kristensenii subsp. rochesterensis subsp. nov., Isolated from Human Feces.</title>
        <authorList>
            <person name="Cunningham S.A."/>
            <person name="Jeraldo P."/>
            <person name="Patel R."/>
        </authorList>
    </citation>
    <scope>NUCLEOTIDE SEQUENCE [LARGE SCALE GENOMIC DNA]</scope>
    <source>
        <strain evidence="2 3">ATCC BAA-2637</strain>
    </source>
</reference>
<keyword evidence="1" id="KW-1133">Transmembrane helix</keyword>
<organism evidence="2 3">
    <name type="scientific">Yersinia rochesterensis</name>
    <dbReference type="NCBI Taxonomy" id="1604335"/>
    <lineage>
        <taxon>Bacteria</taxon>
        <taxon>Pseudomonadati</taxon>
        <taxon>Pseudomonadota</taxon>
        <taxon>Gammaproteobacteria</taxon>
        <taxon>Enterobacterales</taxon>
        <taxon>Yersiniaceae</taxon>
        <taxon>Yersinia</taxon>
    </lineage>
</organism>
<feature type="transmembrane region" description="Helical" evidence="1">
    <location>
        <begin position="89"/>
        <end position="108"/>
    </location>
</feature>
<evidence type="ECO:0000313" key="2">
    <source>
        <dbReference type="EMBL" id="AYD44006.1"/>
    </source>
</evidence>
<proteinExistence type="predicted"/>
<feature type="transmembrane region" description="Helical" evidence="1">
    <location>
        <begin position="12"/>
        <end position="32"/>
    </location>
</feature>
<dbReference type="EMBL" id="CP032482">
    <property type="protein sequence ID" value="AYD44006.1"/>
    <property type="molecule type" value="Genomic_DNA"/>
</dbReference>
<gene>
    <name evidence="2" type="ORF">DXZ79_10040</name>
</gene>
<feature type="transmembrane region" description="Helical" evidence="1">
    <location>
        <begin position="44"/>
        <end position="69"/>
    </location>
</feature>
<protein>
    <submittedName>
        <fullName evidence="2">DUF1240 domain-containing protein</fullName>
    </submittedName>
</protein>